<evidence type="ECO:0000259" key="10">
    <source>
        <dbReference type="Pfam" id="PF02769"/>
    </source>
</evidence>
<evidence type="ECO:0000256" key="8">
    <source>
        <dbReference type="HAMAP-Rule" id="MF_00420"/>
    </source>
</evidence>
<dbReference type="EC" id="6.3.5.3" evidence="8"/>
<keyword evidence="13" id="KW-1185">Reference proteome</keyword>
<comment type="catalytic activity">
    <reaction evidence="8">
        <text>N(2)-formyl-N(1)-(5-phospho-beta-D-ribosyl)glycinamide + L-glutamine + ATP + H2O = 2-formamido-N(1)-(5-O-phospho-beta-D-ribosyl)acetamidine + L-glutamate + ADP + phosphate + H(+)</text>
        <dbReference type="Rhea" id="RHEA:17129"/>
        <dbReference type="ChEBI" id="CHEBI:15377"/>
        <dbReference type="ChEBI" id="CHEBI:15378"/>
        <dbReference type="ChEBI" id="CHEBI:29985"/>
        <dbReference type="ChEBI" id="CHEBI:30616"/>
        <dbReference type="ChEBI" id="CHEBI:43474"/>
        <dbReference type="ChEBI" id="CHEBI:58359"/>
        <dbReference type="ChEBI" id="CHEBI:147286"/>
        <dbReference type="ChEBI" id="CHEBI:147287"/>
        <dbReference type="ChEBI" id="CHEBI:456216"/>
        <dbReference type="EC" id="6.3.5.3"/>
    </reaction>
</comment>
<feature type="binding site" evidence="8">
    <location>
        <position position="92"/>
    </location>
    <ligand>
        <name>Mg(2+)</name>
        <dbReference type="ChEBI" id="CHEBI:18420"/>
        <label>1</label>
    </ligand>
</feature>
<feature type="domain" description="PurM-like C-terminal" evidence="10">
    <location>
        <begin position="201"/>
        <end position="354"/>
    </location>
</feature>
<comment type="subunit">
    <text evidence="8">Monomer. Part of the FGAM synthase complex composed of 1 PurL, 1 PurQ and 2 PurS subunits.</text>
</comment>
<feature type="binding site" evidence="8">
    <location>
        <begin position="93"/>
        <end position="96"/>
    </location>
    <ligand>
        <name>substrate</name>
    </ligand>
</feature>
<evidence type="ECO:0000256" key="2">
    <source>
        <dbReference type="ARBA" id="ARBA00022598"/>
    </source>
</evidence>
<dbReference type="InterPro" id="IPR010074">
    <property type="entry name" value="PRibForGlyAmidine_synth_PurL"/>
</dbReference>
<dbReference type="InterPro" id="IPR036921">
    <property type="entry name" value="PurM-like_N_sf"/>
</dbReference>
<feature type="domain" description="Phosphoribosylformylglycinamidine synthase linker" evidence="11">
    <location>
        <begin position="10"/>
        <end position="51"/>
    </location>
</feature>
<evidence type="ECO:0000256" key="1">
    <source>
        <dbReference type="ARBA" id="ARBA00022490"/>
    </source>
</evidence>
<keyword evidence="7 8" id="KW-0460">Magnesium</keyword>
<dbReference type="PANTHER" id="PTHR43555">
    <property type="entry name" value="PHOSPHORIBOSYLFORMYLGLYCINAMIDINE SYNTHASE SUBUNIT PURL"/>
    <property type="match status" value="1"/>
</dbReference>
<feature type="active site" evidence="8">
    <location>
        <position position="47"/>
    </location>
</feature>
<comment type="caution">
    <text evidence="8">Lacks conserved residue(s) required for the propagation of feature annotation.</text>
</comment>
<keyword evidence="1 8" id="KW-0963">Cytoplasm</keyword>
<dbReference type="SUPFAM" id="SSF56042">
    <property type="entry name" value="PurM C-terminal domain-like"/>
    <property type="match status" value="2"/>
</dbReference>
<keyword evidence="2 8" id="KW-0436">Ligase</keyword>
<feature type="domain" description="PurM-like N-terminal" evidence="9">
    <location>
        <begin position="441"/>
        <end position="561"/>
    </location>
</feature>
<evidence type="ECO:0000259" key="11">
    <source>
        <dbReference type="Pfam" id="PF18072"/>
    </source>
</evidence>
<evidence type="ECO:0000256" key="5">
    <source>
        <dbReference type="ARBA" id="ARBA00022755"/>
    </source>
</evidence>
<dbReference type="Pfam" id="PF18072">
    <property type="entry name" value="FGAR-AT_linker"/>
    <property type="match status" value="1"/>
</dbReference>
<evidence type="ECO:0000256" key="6">
    <source>
        <dbReference type="ARBA" id="ARBA00022840"/>
    </source>
</evidence>
<sequence>METSIPTLAEAEKLNLTSNEFDRIREILKRSPNALELEVFSLLWSEHASYKNSLKWLKTLPTQGEKVLVGAGKESSGAIDLGNGLACVVKIESHNHPCAIQPRLGANTGLRIVTRDVASMGAKPVAILNSLRLGDGKRDTARWLFDEISKGMCEFEKGYQVPIIGGETYFSKGYNSSPVINNYVVGVVESNKILSGVAKGKGNVVLVIGAPTGKDGIDDDVFTSDSLAGVDTKPVPIELLMDVSVEKQLQDAILLMNKENLLLGAENIASHGIIGTACEMAARGDSTIKLHLEEVPTREEGLTARDLMLAQSWSRMMVCVEVDKIERIKEITDKHSLSMGVVGEVDEGETVECFYKDELVASIPARYVGLGGEAPVYDLEYSSDGMDTTNINLDQFDEPDHYPDVVKKMMNNLNVVSKNWMSDKFDQSLCSDGDYFKYPSDATYVDLEGTEQALTISVDCNPSYMTTDPFKGAQIAVAEACRNIVCGGGIPLGVSDCLNFGNPNDKSIYGTFIDSIKGITKACNDYGVSVLSGNVSFFNQRSEEGQLKPITPTPVIGMVGLLESKHHHCTLSFRHKGDMIFLVGKSRNDVNSSEFATSILNIKKSIPPFYYVDEEKDLQNAVSGMIRKDLVRSVHDVSNGGLFFTLLECGIPLEFGFDITSDAEIRKEAFLFGESQSRVVVSVSSEKQDDFVDFMMETGVPFSILGHVTKGEIRIDDESYGYIDELKKSFEQRLGNWVEGK</sequence>
<evidence type="ECO:0000313" key="13">
    <source>
        <dbReference type="Proteomes" id="UP000708576"/>
    </source>
</evidence>
<dbReference type="HAMAP" id="MF_00420">
    <property type="entry name" value="PurL_2"/>
    <property type="match status" value="1"/>
</dbReference>
<protein>
    <recommendedName>
        <fullName evidence="8">Phosphoribosylformylglycinamidine synthase subunit PurL</fullName>
        <shortName evidence="8">FGAM synthase</shortName>
        <ecNumber evidence="8">6.3.5.3</ecNumber>
    </recommendedName>
    <alternativeName>
        <fullName evidence="8">Formylglycinamide ribonucleotide amidotransferase subunit II</fullName>
        <shortName evidence="8">FGAR amidotransferase II</shortName>
        <shortName evidence="8">FGAR-AT II</shortName>
    </alternativeName>
    <alternativeName>
        <fullName evidence="8">Glutamine amidotransferase PurL</fullName>
    </alternativeName>
    <alternativeName>
        <fullName evidence="8">Phosphoribosylformylglycinamidine synthase subunit II</fullName>
    </alternativeName>
</protein>
<feature type="active site" description="Proton acceptor" evidence="8">
    <location>
        <position position="94"/>
    </location>
</feature>
<evidence type="ECO:0000313" key="12">
    <source>
        <dbReference type="EMBL" id="MBS2100129.1"/>
    </source>
</evidence>
<dbReference type="EMBL" id="JAGUCO010000019">
    <property type="protein sequence ID" value="MBS2100129.1"/>
    <property type="molecule type" value="Genomic_DNA"/>
</dbReference>
<dbReference type="CDD" id="cd02204">
    <property type="entry name" value="PurL_repeat2"/>
    <property type="match status" value="1"/>
</dbReference>
<feature type="domain" description="PurM-like N-terminal" evidence="9">
    <location>
        <begin position="76"/>
        <end position="188"/>
    </location>
</feature>
<name>A0ABS5JZ64_9BACT</name>
<comment type="function">
    <text evidence="8">Part of the phosphoribosylformylglycinamidine synthase complex involved in the purines biosynthetic pathway. Catalyzes the ATP-dependent conversion of formylglycinamide ribonucleotide (FGAR) and glutamine to yield formylglycinamidine ribonucleotide (FGAM) and glutamate. The FGAM synthase complex is composed of three subunits. PurQ produces an ammonia molecule by converting glutamine to glutamate. PurL transfers the ammonia molecule to FGAR to form FGAM in an ATP-dependent manner. PurS interacts with PurQ and PurL and is thought to assist in the transfer of the ammonia molecule from PurQ to PurL.</text>
</comment>
<evidence type="ECO:0000256" key="3">
    <source>
        <dbReference type="ARBA" id="ARBA00022723"/>
    </source>
</evidence>
<evidence type="ECO:0000256" key="4">
    <source>
        <dbReference type="ARBA" id="ARBA00022741"/>
    </source>
</evidence>
<dbReference type="InterPro" id="IPR041609">
    <property type="entry name" value="PurL_linker"/>
</dbReference>
<dbReference type="SUPFAM" id="SSF55326">
    <property type="entry name" value="PurM N-terminal domain-like"/>
    <property type="match status" value="2"/>
</dbReference>
<proteinExistence type="inferred from homology"/>
<feature type="binding site" evidence="8">
    <location>
        <position position="50"/>
    </location>
    <ligand>
        <name>ATP</name>
        <dbReference type="ChEBI" id="CHEBI:30616"/>
    </ligand>
</feature>
<dbReference type="InterPro" id="IPR036676">
    <property type="entry name" value="PurM-like_C_sf"/>
</dbReference>
<accession>A0ABS5JZ64</accession>
<evidence type="ECO:0000259" key="9">
    <source>
        <dbReference type="Pfam" id="PF00586"/>
    </source>
</evidence>
<dbReference type="GO" id="GO:0004642">
    <property type="term" value="F:phosphoribosylformylglycinamidine synthase activity"/>
    <property type="evidence" value="ECO:0007669"/>
    <property type="project" value="UniProtKB-EC"/>
</dbReference>
<organism evidence="12 13">
    <name type="scientific">Carboxylicivirga linearis</name>
    <dbReference type="NCBI Taxonomy" id="1628157"/>
    <lineage>
        <taxon>Bacteria</taxon>
        <taxon>Pseudomonadati</taxon>
        <taxon>Bacteroidota</taxon>
        <taxon>Bacteroidia</taxon>
        <taxon>Marinilabiliales</taxon>
        <taxon>Marinilabiliaceae</taxon>
        <taxon>Carboxylicivirga</taxon>
    </lineage>
</organism>
<keyword evidence="5 8" id="KW-0658">Purine biosynthesis</keyword>
<feature type="binding site" evidence="8">
    <location>
        <position position="533"/>
    </location>
    <ligand>
        <name>ATP</name>
        <dbReference type="ChEBI" id="CHEBI:30616"/>
    </ligand>
</feature>
<dbReference type="Gene3D" id="3.90.650.10">
    <property type="entry name" value="PurM-like C-terminal domain"/>
    <property type="match status" value="2"/>
</dbReference>
<feature type="binding site" evidence="8">
    <location>
        <position position="496"/>
    </location>
    <ligand>
        <name>ATP</name>
        <dbReference type="ChEBI" id="CHEBI:30616"/>
    </ligand>
</feature>
<comment type="subcellular location">
    <subcellularLocation>
        <location evidence="8">Cytoplasm</location>
    </subcellularLocation>
</comment>
<comment type="caution">
    <text evidence="12">The sequence shown here is derived from an EMBL/GenBank/DDBJ whole genome shotgun (WGS) entry which is preliminary data.</text>
</comment>
<keyword evidence="3 8" id="KW-0479">Metal-binding</keyword>
<dbReference type="NCBIfam" id="TIGR01736">
    <property type="entry name" value="FGAM_synth_II"/>
    <property type="match status" value="1"/>
</dbReference>
<evidence type="ECO:0000256" key="7">
    <source>
        <dbReference type="ARBA" id="ARBA00022842"/>
    </source>
</evidence>
<feature type="binding site" evidence="8">
    <location>
        <position position="534"/>
    </location>
    <ligand>
        <name>Mg(2+)</name>
        <dbReference type="ChEBI" id="CHEBI:18420"/>
        <label>1</label>
    </ligand>
</feature>
<dbReference type="Pfam" id="PF00586">
    <property type="entry name" value="AIRS"/>
    <property type="match status" value="2"/>
</dbReference>
<reference evidence="12 13" key="1">
    <citation type="journal article" date="2015" name="Int. J. Syst. Evol. Microbiol.">
        <title>Carboxylicivirga linearis sp. nov., isolated from a sea cucumber culture pond.</title>
        <authorList>
            <person name="Wang F.Q."/>
            <person name="Zhou Y.X."/>
            <person name="Lin X.Z."/>
            <person name="Chen G.J."/>
            <person name="Du Z.J."/>
        </authorList>
    </citation>
    <scope>NUCLEOTIDE SEQUENCE [LARGE SCALE GENOMIC DNA]</scope>
    <source>
        <strain evidence="12 13">FB218</strain>
    </source>
</reference>
<feature type="binding site" evidence="8">
    <location>
        <position position="116"/>
    </location>
    <ligand>
        <name>Mg(2+)</name>
        <dbReference type="ChEBI" id="CHEBI:18420"/>
        <label>2</label>
    </ligand>
</feature>
<keyword evidence="4 8" id="KW-0547">Nucleotide-binding</keyword>
<keyword evidence="6 8" id="KW-0067">ATP-binding</keyword>
<feature type="binding site" evidence="8">
    <location>
        <position position="115"/>
    </location>
    <ligand>
        <name>substrate</name>
    </ligand>
</feature>
<dbReference type="InterPro" id="IPR016188">
    <property type="entry name" value="PurM-like_N"/>
</dbReference>
<feature type="binding site" evidence="8">
    <location>
        <position position="90"/>
    </location>
    <ligand>
        <name>ATP</name>
        <dbReference type="ChEBI" id="CHEBI:30616"/>
    </ligand>
</feature>
<feature type="domain" description="PurM-like C-terminal" evidence="10">
    <location>
        <begin position="577"/>
        <end position="712"/>
    </location>
</feature>
<comment type="pathway">
    <text evidence="8">Purine metabolism; IMP biosynthesis via de novo pathway; 5-amino-1-(5-phospho-D-ribosyl)imidazole from N(2)-formyl-N(1)-(5-phospho-D-ribosyl)glycinamide: step 1/2.</text>
</comment>
<dbReference type="InterPro" id="IPR010918">
    <property type="entry name" value="PurM-like_C_dom"/>
</dbReference>
<feature type="binding site" evidence="8">
    <location>
        <position position="536"/>
    </location>
    <ligand>
        <name>substrate</name>
    </ligand>
</feature>
<dbReference type="RefSeq" id="WP_212217438.1">
    <property type="nucleotide sequence ID" value="NZ_JAGUCO010000019.1"/>
</dbReference>
<dbReference type="PANTHER" id="PTHR43555:SF1">
    <property type="entry name" value="PHOSPHORIBOSYLFORMYLGLYCINAMIDINE SYNTHASE SUBUNIT PURL"/>
    <property type="match status" value="1"/>
</dbReference>
<comment type="similarity">
    <text evidence="8">Belongs to the FGAMS family.</text>
</comment>
<dbReference type="Pfam" id="PF02769">
    <property type="entry name" value="AIRS_C"/>
    <property type="match status" value="2"/>
</dbReference>
<dbReference type="Proteomes" id="UP000708576">
    <property type="component" value="Unassembled WGS sequence"/>
</dbReference>
<dbReference type="Gene3D" id="3.30.1330.10">
    <property type="entry name" value="PurM-like, N-terminal domain"/>
    <property type="match status" value="2"/>
</dbReference>
<gene>
    <name evidence="8 12" type="primary">purL</name>
    <name evidence="12" type="ORF">KEM10_17710</name>
</gene>